<dbReference type="OrthoDB" id="9811157at2"/>
<dbReference type="Pfam" id="PF13362">
    <property type="entry name" value="Toprim_3"/>
    <property type="match status" value="1"/>
</dbReference>
<evidence type="ECO:0000259" key="1">
    <source>
        <dbReference type="Pfam" id="PF13362"/>
    </source>
</evidence>
<feature type="domain" description="Toprim" evidence="1">
    <location>
        <begin position="259"/>
        <end position="349"/>
    </location>
</feature>
<gene>
    <name evidence="3" type="ORF">EM6_0484</name>
</gene>
<accession>A0A3G9FZT7</accession>
<evidence type="ECO:0000313" key="3">
    <source>
        <dbReference type="EMBL" id="BBF79907.1"/>
    </source>
</evidence>
<dbReference type="Pfam" id="PF23639">
    <property type="entry name" value="DUF7146"/>
    <property type="match status" value="1"/>
</dbReference>
<name>A0A3G9FZT7_9CAUL</name>
<sequence>MAYTSKTIDFKGVNDKLMNDPWSLMDRLGLKYRRAGKIAYVKGYPASGDNSFVVFCQSGTFKDFSGGKQGDLIDLIGVALNFSNQLESLKWANAYLGHGEVTQLDPEVARRAHVRREQERQRHQAQQDERSRKMVGYWATLPAIGGTVVETYLREARGIPLDLLGKLPDVLHYEARAEHADDETGEVTYWPAMVAAIYRGSQPLGIHRTFLQPDGSGKAPVRPSKKMYGQMRGGAIRLTRGASGLTPKDALRRGVKTPLLLGEGIETVLSAACAVPEYRAWAAGSLGNLDIAWPEFVSDVILLKDNDWKPPAMKRFEAIEAHWRQLAKARGGRVKIASAAVGSDFNDWIVA</sequence>
<dbReference type="Proteomes" id="UP000278756">
    <property type="component" value="Chromosome 1"/>
</dbReference>
<reference evidence="4" key="2">
    <citation type="journal article" date="2017" name="Plant Physiol. Biochem.">
        <title>Differential oxidative and antioxidative response of duckweed Lemna minor toward plant growth promoting/inhibiting bacteria.</title>
        <authorList>
            <person name="Ishizawa H."/>
            <person name="Kuroda M."/>
            <person name="Morikawa M."/>
            <person name="Ike M."/>
        </authorList>
    </citation>
    <scope>NUCLEOTIDE SEQUENCE [LARGE SCALE GENOMIC DNA]</scope>
    <source>
        <strain evidence="4">M6</strain>
    </source>
</reference>
<protein>
    <submittedName>
        <fullName evidence="3">Uncharacterized protein</fullName>
    </submittedName>
</protein>
<dbReference type="EMBL" id="AP018827">
    <property type="protein sequence ID" value="BBF79907.1"/>
    <property type="molecule type" value="Genomic_DNA"/>
</dbReference>
<organism evidence="3 4">
    <name type="scientific">Asticcacaulis excentricus</name>
    <dbReference type="NCBI Taxonomy" id="78587"/>
    <lineage>
        <taxon>Bacteria</taxon>
        <taxon>Pseudomonadati</taxon>
        <taxon>Pseudomonadota</taxon>
        <taxon>Alphaproteobacteria</taxon>
        <taxon>Caulobacterales</taxon>
        <taxon>Caulobacteraceae</taxon>
        <taxon>Asticcacaulis</taxon>
    </lineage>
</organism>
<dbReference type="CDD" id="cd01029">
    <property type="entry name" value="TOPRIM_primases"/>
    <property type="match status" value="1"/>
</dbReference>
<dbReference type="InterPro" id="IPR055570">
    <property type="entry name" value="DUF7146"/>
</dbReference>
<feature type="domain" description="DUF7146" evidence="2">
    <location>
        <begin position="130"/>
        <end position="238"/>
    </location>
</feature>
<evidence type="ECO:0000313" key="4">
    <source>
        <dbReference type="Proteomes" id="UP000278756"/>
    </source>
</evidence>
<dbReference type="InterPro" id="IPR006171">
    <property type="entry name" value="TOPRIM_dom"/>
</dbReference>
<reference evidence="4" key="1">
    <citation type="journal article" date="2017" name="Biotechnol. Biofuels">
        <title>Evaluation of environmental bacterial communities as a factor affecting the growth of duckweed Lemna minor.</title>
        <authorList>
            <person name="Ishizawa H."/>
            <person name="Kuroda M."/>
            <person name="Morikawa M."/>
            <person name="Ike M."/>
        </authorList>
    </citation>
    <scope>NUCLEOTIDE SEQUENCE [LARGE SCALE GENOMIC DNA]</scope>
    <source>
        <strain evidence="4">M6</strain>
    </source>
</reference>
<dbReference type="InterPro" id="IPR034154">
    <property type="entry name" value="TOPRIM_DnaG/twinkle"/>
</dbReference>
<evidence type="ECO:0000259" key="2">
    <source>
        <dbReference type="Pfam" id="PF23639"/>
    </source>
</evidence>
<dbReference type="RefSeq" id="WP_126420039.1">
    <property type="nucleotide sequence ID" value="NZ_AP018827.1"/>
</dbReference>
<proteinExistence type="predicted"/>
<dbReference type="AlphaFoldDB" id="A0A3G9FZT7"/>